<dbReference type="PANTHER" id="PTHR11439:SF498">
    <property type="entry name" value="DNAK FAMILY PROTEIN"/>
    <property type="match status" value="1"/>
</dbReference>
<dbReference type="PANTHER" id="PTHR11439">
    <property type="entry name" value="GAG-POL-RELATED RETROTRANSPOSON"/>
    <property type="match status" value="1"/>
</dbReference>
<dbReference type="EMBL" id="UZAU01000196">
    <property type="status" value="NOT_ANNOTATED_CDS"/>
    <property type="molecule type" value="Genomic_DNA"/>
</dbReference>
<sequence>MKLMKWKGMLKKFQRMLKWKILSQKQQMVSRSSAEVEYRAMANTTCELVWLLSLLKELKVEHKGPTMMYCDNRAAQHIASNHVFYERPKHIEIDCYLVREKVQQGVIKTAHVSTKE</sequence>
<accession>A0A803NTN7</accession>
<evidence type="ECO:0000313" key="2">
    <source>
        <dbReference type="Proteomes" id="UP000596661"/>
    </source>
</evidence>
<reference evidence="1" key="1">
    <citation type="submission" date="2018-11" db="EMBL/GenBank/DDBJ databases">
        <authorList>
            <person name="Grassa J C."/>
        </authorList>
    </citation>
    <scope>NUCLEOTIDE SEQUENCE [LARGE SCALE GENOMIC DNA]</scope>
</reference>
<dbReference type="Proteomes" id="UP000596661">
    <property type="component" value="Chromosome 2"/>
</dbReference>
<name>A0A803NTN7_CANSA</name>
<organism evidence="1 2">
    <name type="scientific">Cannabis sativa</name>
    <name type="common">Hemp</name>
    <name type="synonym">Marijuana</name>
    <dbReference type="NCBI Taxonomy" id="3483"/>
    <lineage>
        <taxon>Eukaryota</taxon>
        <taxon>Viridiplantae</taxon>
        <taxon>Streptophyta</taxon>
        <taxon>Embryophyta</taxon>
        <taxon>Tracheophyta</taxon>
        <taxon>Spermatophyta</taxon>
        <taxon>Magnoliopsida</taxon>
        <taxon>eudicotyledons</taxon>
        <taxon>Gunneridae</taxon>
        <taxon>Pentapetalae</taxon>
        <taxon>rosids</taxon>
        <taxon>fabids</taxon>
        <taxon>Rosales</taxon>
        <taxon>Cannabaceae</taxon>
        <taxon>Cannabis</taxon>
    </lineage>
</organism>
<protein>
    <submittedName>
        <fullName evidence="1">Uncharacterized protein</fullName>
    </submittedName>
</protein>
<dbReference type="OMA" id="NCISWKS"/>
<dbReference type="CDD" id="cd09272">
    <property type="entry name" value="RNase_HI_RT_Ty1"/>
    <property type="match status" value="1"/>
</dbReference>
<dbReference type="Gramene" id="evm.model.02.1447">
    <property type="protein sequence ID" value="cds.evm.model.02.1447"/>
    <property type="gene ID" value="evm.TU.02.1447"/>
</dbReference>
<proteinExistence type="predicted"/>
<dbReference type="AlphaFoldDB" id="A0A803NTN7"/>
<reference evidence="1" key="2">
    <citation type="submission" date="2021-03" db="UniProtKB">
        <authorList>
            <consortium name="EnsemblPlants"/>
        </authorList>
    </citation>
    <scope>IDENTIFICATION</scope>
</reference>
<dbReference type="EnsemblPlants" id="evm.model.02.1447">
    <property type="protein sequence ID" value="cds.evm.model.02.1447"/>
    <property type="gene ID" value="evm.TU.02.1447"/>
</dbReference>
<evidence type="ECO:0000313" key="1">
    <source>
        <dbReference type="EnsemblPlants" id="cds.evm.model.02.1447"/>
    </source>
</evidence>
<keyword evidence="2" id="KW-1185">Reference proteome</keyword>